<dbReference type="Gene3D" id="3.40.50.1000">
    <property type="entry name" value="HAD superfamily/HAD-like"/>
    <property type="match status" value="1"/>
</dbReference>
<protein>
    <submittedName>
        <fullName evidence="1">HAD family phosphatase</fullName>
    </submittedName>
</protein>
<dbReference type="SFLD" id="SFLDS00003">
    <property type="entry name" value="Haloacid_Dehalogenase"/>
    <property type="match status" value="1"/>
</dbReference>
<dbReference type="PANTHER" id="PTHR18901:SF38">
    <property type="entry name" value="PSEUDOURIDINE-5'-PHOSPHATASE"/>
    <property type="match status" value="1"/>
</dbReference>
<evidence type="ECO:0000313" key="2">
    <source>
        <dbReference type="Proteomes" id="UP001299235"/>
    </source>
</evidence>
<dbReference type="RefSeq" id="WP_173895426.1">
    <property type="nucleotide sequence ID" value="NZ_JAJEQE010000035.1"/>
</dbReference>
<comment type="caution">
    <text evidence="1">The sequence shown here is derived from an EMBL/GenBank/DDBJ whole genome shotgun (WGS) entry which is preliminary data.</text>
</comment>
<dbReference type="NCBIfam" id="TIGR01509">
    <property type="entry name" value="HAD-SF-IA-v3"/>
    <property type="match status" value="1"/>
</dbReference>
<name>A0ABS8EX02_9FIRM</name>
<dbReference type="SFLD" id="SFLDG01129">
    <property type="entry name" value="C1.5:_HAD__Beta-PGM__Phosphata"/>
    <property type="match status" value="1"/>
</dbReference>
<dbReference type="EMBL" id="JAJEQE010000035">
    <property type="protein sequence ID" value="MCC2149602.1"/>
    <property type="molecule type" value="Genomic_DNA"/>
</dbReference>
<dbReference type="InterPro" id="IPR023198">
    <property type="entry name" value="PGP-like_dom2"/>
</dbReference>
<evidence type="ECO:0000313" key="1">
    <source>
        <dbReference type="EMBL" id="MCC2149602.1"/>
    </source>
</evidence>
<dbReference type="SFLD" id="SFLDG01135">
    <property type="entry name" value="C1.5.6:_HAD__Beta-PGM__Phospha"/>
    <property type="match status" value="1"/>
</dbReference>
<dbReference type="PRINTS" id="PR00413">
    <property type="entry name" value="HADHALOGNASE"/>
</dbReference>
<proteinExistence type="predicted"/>
<accession>A0ABS8EX02</accession>
<dbReference type="InterPro" id="IPR041492">
    <property type="entry name" value="HAD_2"/>
</dbReference>
<gene>
    <name evidence="1" type="ORF">LKD42_10090</name>
</gene>
<dbReference type="Proteomes" id="UP001299235">
    <property type="component" value="Unassembled WGS sequence"/>
</dbReference>
<dbReference type="CDD" id="cd07505">
    <property type="entry name" value="HAD_BPGM-like"/>
    <property type="match status" value="1"/>
</dbReference>
<keyword evidence="2" id="KW-1185">Reference proteome</keyword>
<sequence length="235" mass="26652">MIKAVIFDMDGTLLDTEKYYIMFWPKALEHFGYKVTREQVLTLRSLGRPYAPEYLKKMVNDPNLDYEAVRSYRRKIMEEYLKTVKVDIKPGAVEILTYLKDKNIHRAVATASDLERTTRYLKQFGLYEYFDKIVCAPMVEHGKPAPDVYEYACSQIGLAPEECMAVEDSPNGIKSACAAGCKVVMVPDLTQPDEEIKDMLYACVPTLMDLKQFILVGEDISGEQQICLSGSAISD</sequence>
<dbReference type="Gene3D" id="1.10.150.240">
    <property type="entry name" value="Putative phosphatase, domain 2"/>
    <property type="match status" value="1"/>
</dbReference>
<reference evidence="1 2" key="1">
    <citation type="submission" date="2021-10" db="EMBL/GenBank/DDBJ databases">
        <title>Anaerobic single-cell dispensing facilitates the cultivation of human gut bacteria.</title>
        <authorList>
            <person name="Afrizal A."/>
        </authorList>
    </citation>
    <scope>NUCLEOTIDE SEQUENCE [LARGE SCALE GENOMIC DNA]</scope>
    <source>
        <strain evidence="1 2">CLA-AA-H246</strain>
    </source>
</reference>
<organism evidence="1 2">
    <name type="scientific">Hominisplanchenecus faecis</name>
    <dbReference type="NCBI Taxonomy" id="2885351"/>
    <lineage>
        <taxon>Bacteria</taxon>
        <taxon>Bacillati</taxon>
        <taxon>Bacillota</taxon>
        <taxon>Clostridia</taxon>
        <taxon>Lachnospirales</taxon>
        <taxon>Lachnospiraceae</taxon>
        <taxon>Hominisplanchenecus</taxon>
    </lineage>
</organism>
<dbReference type="PANTHER" id="PTHR18901">
    <property type="entry name" value="2-DEOXYGLUCOSE-6-PHOSPHATE PHOSPHATASE 2"/>
    <property type="match status" value="1"/>
</dbReference>
<dbReference type="SUPFAM" id="SSF56784">
    <property type="entry name" value="HAD-like"/>
    <property type="match status" value="1"/>
</dbReference>
<dbReference type="InterPro" id="IPR036412">
    <property type="entry name" value="HAD-like_sf"/>
</dbReference>
<dbReference type="InterPro" id="IPR006439">
    <property type="entry name" value="HAD-SF_hydro_IA"/>
</dbReference>
<dbReference type="Pfam" id="PF13419">
    <property type="entry name" value="HAD_2"/>
    <property type="match status" value="1"/>
</dbReference>
<dbReference type="InterPro" id="IPR023214">
    <property type="entry name" value="HAD_sf"/>
</dbReference>